<proteinExistence type="predicted"/>
<keyword evidence="3" id="KW-1185">Reference proteome</keyword>
<dbReference type="AlphaFoldDB" id="A0A8J5N8Q4"/>
<comment type="caution">
    <text evidence="2">The sequence shown here is derived from an EMBL/GenBank/DDBJ whole genome shotgun (WGS) entry which is preliminary data.</text>
</comment>
<dbReference type="EMBL" id="JAHLQT010005700">
    <property type="protein sequence ID" value="KAG7175540.1"/>
    <property type="molecule type" value="Genomic_DNA"/>
</dbReference>
<organism evidence="2 3">
    <name type="scientific">Homarus americanus</name>
    <name type="common">American lobster</name>
    <dbReference type="NCBI Taxonomy" id="6706"/>
    <lineage>
        <taxon>Eukaryota</taxon>
        <taxon>Metazoa</taxon>
        <taxon>Ecdysozoa</taxon>
        <taxon>Arthropoda</taxon>
        <taxon>Crustacea</taxon>
        <taxon>Multicrustacea</taxon>
        <taxon>Malacostraca</taxon>
        <taxon>Eumalacostraca</taxon>
        <taxon>Eucarida</taxon>
        <taxon>Decapoda</taxon>
        <taxon>Pleocyemata</taxon>
        <taxon>Astacidea</taxon>
        <taxon>Nephropoidea</taxon>
        <taxon>Nephropidae</taxon>
        <taxon>Homarus</taxon>
    </lineage>
</organism>
<gene>
    <name evidence="2" type="ORF">Hamer_G029557</name>
</gene>
<feature type="region of interest" description="Disordered" evidence="1">
    <location>
        <begin position="33"/>
        <end position="54"/>
    </location>
</feature>
<evidence type="ECO:0000313" key="2">
    <source>
        <dbReference type="EMBL" id="KAG7175540.1"/>
    </source>
</evidence>
<dbReference type="Proteomes" id="UP000747542">
    <property type="component" value="Unassembled WGS sequence"/>
</dbReference>
<protein>
    <submittedName>
        <fullName evidence="2">Uncharacterized protein</fullName>
    </submittedName>
</protein>
<evidence type="ECO:0000256" key="1">
    <source>
        <dbReference type="SAM" id="MobiDB-lite"/>
    </source>
</evidence>
<reference evidence="2" key="1">
    <citation type="journal article" date="2021" name="Sci. Adv.">
        <title>The American lobster genome reveals insights on longevity, neural, and immune adaptations.</title>
        <authorList>
            <person name="Polinski J.M."/>
            <person name="Zimin A.V."/>
            <person name="Clark K.F."/>
            <person name="Kohn A.B."/>
            <person name="Sadowski N."/>
            <person name="Timp W."/>
            <person name="Ptitsyn A."/>
            <person name="Khanna P."/>
            <person name="Romanova D.Y."/>
            <person name="Williams P."/>
            <person name="Greenwood S.J."/>
            <person name="Moroz L.L."/>
            <person name="Walt D.R."/>
            <person name="Bodnar A.G."/>
        </authorList>
    </citation>
    <scope>NUCLEOTIDE SEQUENCE</scope>
    <source>
        <strain evidence="2">GMGI-L3</strain>
    </source>
</reference>
<evidence type="ECO:0000313" key="3">
    <source>
        <dbReference type="Proteomes" id="UP000747542"/>
    </source>
</evidence>
<name>A0A8J5N8Q4_HOMAM</name>
<accession>A0A8J5N8Q4</accession>
<sequence length="130" mass="14284">MPTGTTDHCTPTHRYTLTTVPYPQVHTDHCTLPTGTHSASVPGQLEAADPRRRERETKAFMSVRSSLIRPRSHECTSVSQFRISRFVTRGAAVNEAYREDSTVGLQCVVLLPTPPAQCAGPRTPPTHHPA</sequence>